<dbReference type="Proteomes" id="UP000033632">
    <property type="component" value="Unassembled WGS sequence"/>
</dbReference>
<evidence type="ECO:0000313" key="1">
    <source>
        <dbReference type="EMBL" id="KKB12556.1"/>
    </source>
</evidence>
<dbReference type="OrthoDB" id="9884833at2"/>
<dbReference type="EMBL" id="JZEX01000061">
    <property type="protein sequence ID" value="KKB12556.1"/>
    <property type="molecule type" value="Genomic_DNA"/>
</dbReference>
<evidence type="ECO:0008006" key="3">
    <source>
        <dbReference type="Google" id="ProtNLM"/>
    </source>
</evidence>
<dbReference type="AlphaFoldDB" id="A0A0F5FUL9"/>
<organism evidence="1 2">
    <name type="scientific">Devosia geojensis</name>
    <dbReference type="NCBI Taxonomy" id="443610"/>
    <lineage>
        <taxon>Bacteria</taxon>
        <taxon>Pseudomonadati</taxon>
        <taxon>Pseudomonadota</taxon>
        <taxon>Alphaproteobacteria</taxon>
        <taxon>Hyphomicrobiales</taxon>
        <taxon>Devosiaceae</taxon>
        <taxon>Devosia</taxon>
    </lineage>
</organism>
<reference evidence="1 2" key="1">
    <citation type="submission" date="2015-03" db="EMBL/GenBank/DDBJ databases">
        <authorList>
            <person name="Hassan Y.I."/>
            <person name="Lepp D."/>
            <person name="Li X.-Z."/>
            <person name="Zhou T."/>
        </authorList>
    </citation>
    <scope>NUCLEOTIDE SEQUENCE [LARGE SCALE GENOMIC DNA]</scope>
    <source>
        <strain evidence="1 2">BD-c194</strain>
    </source>
</reference>
<comment type="caution">
    <text evidence="1">The sequence shown here is derived from an EMBL/GenBank/DDBJ whole genome shotgun (WGS) entry which is preliminary data.</text>
</comment>
<sequence>MQEDQMQVLVLISKANGSEQRPTLLVLRNESDAAIPKHLKTVEWIYFATVAIDDKLLGAPPEAVAADLERQGYALVSPTH</sequence>
<accession>A0A0F5FUL9</accession>
<dbReference type="PATRIC" id="fig|443610.3.peg.3837"/>
<keyword evidence="2" id="KW-1185">Reference proteome</keyword>
<name>A0A0F5FUL9_9HYPH</name>
<proteinExistence type="predicted"/>
<gene>
    <name evidence="1" type="ORF">VE25_06420</name>
</gene>
<dbReference type="STRING" id="443610.VE25_06420"/>
<protein>
    <recommendedName>
        <fullName evidence="3">YcgL domain-containing protein</fullName>
    </recommendedName>
</protein>
<dbReference type="RefSeq" id="WP_046107766.1">
    <property type="nucleotide sequence ID" value="NZ_JZEX01000061.1"/>
</dbReference>
<evidence type="ECO:0000313" key="2">
    <source>
        <dbReference type="Proteomes" id="UP000033632"/>
    </source>
</evidence>